<comment type="caution">
    <text evidence="4">The sequence shown here is derived from an EMBL/GenBank/DDBJ whole genome shotgun (WGS) entry which is preliminary data.</text>
</comment>
<accession>A0ABU2NK01</accession>
<dbReference type="Gene3D" id="2.60.120.200">
    <property type="match status" value="1"/>
</dbReference>
<sequence length="494" mass="48921">MFGHRIWRPAAVTVVMGAAAFLPQGNAIAATPGTIDTVSCSQLSAEIRNGSLNCTPLRHDGVDGLFIGPVSPSTSPAGGSASGSASTSSTTGGSSDDSASGSSGRSGHDDSDDDESDSDSGSSDSGSSSSNSDSDDSSDSGSSDSNSSDSSGSDDSSSTSTSGSSTDSSSTGTSGGSVSTTAGVTLGAASCPSSVTGSTGTSAATGSVDTSGNTTSGNTASGNTTGGTSTDTSGAASVSNLTGTTATTGTAGTTSAADTAASSVADATTAAAAPAVGTANIPADVIDLAPWYLTLPTGAAGSPETIENPALAKFTNEAFKLTDKRDGVVFSARAGGVTTKNSSYPRSELREMNGSEHAAWSNTTGSHTLDVCEAIMKTPTVKPEVVAAQIHDASDDVMQIRLEGKTLMVQYNDGKTETVIDPNYVLGTPYNVRIVAEGGKVDVLYNGEKKAELPLSGSGWYWKVGAYVQSSPEKGESPDATGEVAVYSLKVVHA</sequence>
<dbReference type="GO" id="GO:0016829">
    <property type="term" value="F:lyase activity"/>
    <property type="evidence" value="ECO:0007669"/>
    <property type="project" value="UniProtKB-KW"/>
</dbReference>
<feature type="region of interest" description="Disordered" evidence="1">
    <location>
        <begin position="190"/>
        <end position="236"/>
    </location>
</feature>
<feature type="compositionally biased region" description="Low complexity" evidence="1">
    <location>
        <begin position="139"/>
        <end position="177"/>
    </location>
</feature>
<feature type="domain" description="Alginate lyase 2" evidence="3">
    <location>
        <begin position="286"/>
        <end position="493"/>
    </location>
</feature>
<feature type="signal peptide" evidence="2">
    <location>
        <begin position="1"/>
        <end position="29"/>
    </location>
</feature>
<dbReference type="Proteomes" id="UP001183202">
    <property type="component" value="Unassembled WGS sequence"/>
</dbReference>
<feature type="compositionally biased region" description="Low complexity" evidence="1">
    <location>
        <begin position="71"/>
        <end position="105"/>
    </location>
</feature>
<dbReference type="InterPro" id="IPR013320">
    <property type="entry name" value="ConA-like_dom_sf"/>
</dbReference>
<keyword evidence="5" id="KW-1185">Reference proteome</keyword>
<evidence type="ECO:0000256" key="1">
    <source>
        <dbReference type="SAM" id="MobiDB-lite"/>
    </source>
</evidence>
<name>A0ABU2NK01_9PSEU</name>
<feature type="region of interest" description="Disordered" evidence="1">
    <location>
        <begin position="68"/>
        <end position="177"/>
    </location>
</feature>
<dbReference type="SUPFAM" id="SSF49899">
    <property type="entry name" value="Concanavalin A-like lectins/glucanases"/>
    <property type="match status" value="1"/>
</dbReference>
<evidence type="ECO:0000313" key="4">
    <source>
        <dbReference type="EMBL" id="MDT0352929.1"/>
    </source>
</evidence>
<protein>
    <submittedName>
        <fullName evidence="4">Polysaccharide lyase family 7 protein</fullName>
    </submittedName>
</protein>
<proteinExistence type="predicted"/>
<gene>
    <name evidence="4" type="ORF">RM445_25760</name>
</gene>
<dbReference type="RefSeq" id="WP_311559439.1">
    <property type="nucleotide sequence ID" value="NZ_JAVREJ010000023.1"/>
</dbReference>
<evidence type="ECO:0000259" key="3">
    <source>
        <dbReference type="Pfam" id="PF08787"/>
    </source>
</evidence>
<feature type="chain" id="PRO_5046707345" evidence="2">
    <location>
        <begin position="30"/>
        <end position="494"/>
    </location>
</feature>
<dbReference type="InterPro" id="IPR014895">
    <property type="entry name" value="Alginate_lyase_2"/>
</dbReference>
<dbReference type="EMBL" id="JAVREJ010000023">
    <property type="protein sequence ID" value="MDT0352929.1"/>
    <property type="molecule type" value="Genomic_DNA"/>
</dbReference>
<feature type="compositionally biased region" description="Low complexity" evidence="1">
    <location>
        <begin position="193"/>
        <end position="236"/>
    </location>
</feature>
<organism evidence="4 5">
    <name type="scientific">Pseudonocardia charpentierae</name>
    <dbReference type="NCBI Taxonomy" id="3075545"/>
    <lineage>
        <taxon>Bacteria</taxon>
        <taxon>Bacillati</taxon>
        <taxon>Actinomycetota</taxon>
        <taxon>Actinomycetes</taxon>
        <taxon>Pseudonocardiales</taxon>
        <taxon>Pseudonocardiaceae</taxon>
        <taxon>Pseudonocardia</taxon>
    </lineage>
</organism>
<evidence type="ECO:0000313" key="5">
    <source>
        <dbReference type="Proteomes" id="UP001183202"/>
    </source>
</evidence>
<keyword evidence="4" id="KW-0456">Lyase</keyword>
<evidence type="ECO:0000256" key="2">
    <source>
        <dbReference type="SAM" id="SignalP"/>
    </source>
</evidence>
<feature type="compositionally biased region" description="Low complexity" evidence="1">
    <location>
        <begin position="119"/>
        <end position="132"/>
    </location>
</feature>
<dbReference type="Pfam" id="PF08787">
    <property type="entry name" value="Alginate_lyase2"/>
    <property type="match status" value="1"/>
</dbReference>
<reference evidence="5" key="1">
    <citation type="submission" date="2023-07" db="EMBL/GenBank/DDBJ databases">
        <title>30 novel species of actinomycetes from the DSMZ collection.</title>
        <authorList>
            <person name="Nouioui I."/>
        </authorList>
    </citation>
    <scope>NUCLEOTIDE SEQUENCE [LARGE SCALE GENOMIC DNA]</scope>
    <source>
        <strain evidence="5">DSM 45834</strain>
    </source>
</reference>
<keyword evidence="2" id="KW-0732">Signal</keyword>